<name>A0A0L8IEM8_OCTBM</name>
<feature type="chain" id="PRO_5005584340" description="Ig-like domain-containing protein" evidence="1">
    <location>
        <begin position="37"/>
        <end position="287"/>
    </location>
</feature>
<proteinExistence type="predicted"/>
<dbReference type="AlphaFoldDB" id="A0A0L8IEM8"/>
<evidence type="ECO:0000313" key="2">
    <source>
        <dbReference type="EMBL" id="KOF99906.1"/>
    </source>
</evidence>
<dbReference type="KEGG" id="obi:106870302"/>
<sequence>MMSPAFITSRLSIRLLIMMMIMIVTIMMSPSSTSDAIELTELSPADGLTFEKDEEIRITCDYDLGYRDPITLKQNGIDVVTMTYSRSSYKFLQKSSIKGFTCQAPLHTSEIWCTKKNTTCSDATSYSCSLLGIAVSGQKILTVRSGIKDVDYTEESLNFNRHSGYLCRANTGLVPGSTVTFEWKVVTVAKSYDGTIKKKLIHTKEDEITVPIADKCYSEISSFYSCIPLRDVEFFSYIECSVFGQTQVKPNDRWWKRRCFSGSGVANSKWVLVVKLILLLLVVVISR</sequence>
<evidence type="ECO:0008006" key="3">
    <source>
        <dbReference type="Google" id="ProtNLM"/>
    </source>
</evidence>
<organism evidence="2">
    <name type="scientific">Octopus bimaculoides</name>
    <name type="common">California two-spotted octopus</name>
    <dbReference type="NCBI Taxonomy" id="37653"/>
    <lineage>
        <taxon>Eukaryota</taxon>
        <taxon>Metazoa</taxon>
        <taxon>Spiralia</taxon>
        <taxon>Lophotrochozoa</taxon>
        <taxon>Mollusca</taxon>
        <taxon>Cephalopoda</taxon>
        <taxon>Coleoidea</taxon>
        <taxon>Octopodiformes</taxon>
        <taxon>Octopoda</taxon>
        <taxon>Incirrata</taxon>
        <taxon>Octopodidae</taxon>
        <taxon>Octopus</taxon>
    </lineage>
</organism>
<evidence type="ECO:0000256" key="1">
    <source>
        <dbReference type="SAM" id="SignalP"/>
    </source>
</evidence>
<keyword evidence="1" id="KW-0732">Signal</keyword>
<accession>A0A0L8IEM8</accession>
<protein>
    <recommendedName>
        <fullName evidence="3">Ig-like domain-containing protein</fullName>
    </recommendedName>
</protein>
<feature type="signal peptide" evidence="1">
    <location>
        <begin position="1"/>
        <end position="36"/>
    </location>
</feature>
<reference evidence="2" key="1">
    <citation type="submission" date="2015-07" db="EMBL/GenBank/DDBJ databases">
        <title>MeaNS - Measles Nucleotide Surveillance Program.</title>
        <authorList>
            <person name="Tran T."/>
            <person name="Druce J."/>
        </authorList>
    </citation>
    <scope>NUCLEOTIDE SEQUENCE</scope>
    <source>
        <strain evidence="2">UCB-OBI-ISO-001</strain>
        <tissue evidence="2">Gonad</tissue>
    </source>
</reference>
<gene>
    <name evidence="2" type="ORF">OCBIM_22009482mg</name>
</gene>
<dbReference type="EMBL" id="KQ415865">
    <property type="protein sequence ID" value="KOF99906.1"/>
    <property type="molecule type" value="Genomic_DNA"/>
</dbReference>